<dbReference type="AlphaFoldDB" id="A0A8J1XS05"/>
<dbReference type="InterPro" id="IPR052612">
    <property type="entry name" value="ANP_Clearance_Receptor"/>
</dbReference>
<organism evidence="6 7">
    <name type="scientific">Owenia fusiformis</name>
    <name type="common">Polychaete worm</name>
    <dbReference type="NCBI Taxonomy" id="6347"/>
    <lineage>
        <taxon>Eukaryota</taxon>
        <taxon>Metazoa</taxon>
        <taxon>Spiralia</taxon>
        <taxon>Lophotrochozoa</taxon>
        <taxon>Annelida</taxon>
        <taxon>Polychaeta</taxon>
        <taxon>Sedentaria</taxon>
        <taxon>Canalipalpata</taxon>
        <taxon>Sabellida</taxon>
        <taxon>Oweniida</taxon>
        <taxon>Oweniidae</taxon>
        <taxon>Owenia</taxon>
    </lineage>
</organism>
<dbReference type="EMBL" id="CAIIXF020000007">
    <property type="protein sequence ID" value="CAH1789606.1"/>
    <property type="molecule type" value="Genomic_DNA"/>
</dbReference>
<comment type="caution">
    <text evidence="6">The sequence shown here is derived from an EMBL/GenBank/DDBJ whole genome shotgun (WGS) entry which is preliminary data.</text>
</comment>
<keyword evidence="4" id="KW-0472">Membrane</keyword>
<evidence type="ECO:0000256" key="2">
    <source>
        <dbReference type="ARBA" id="ARBA00022692"/>
    </source>
</evidence>
<accession>A0A8J1XS05</accession>
<evidence type="ECO:0000256" key="4">
    <source>
        <dbReference type="ARBA" id="ARBA00023136"/>
    </source>
</evidence>
<dbReference type="Gene3D" id="3.40.50.2300">
    <property type="match status" value="1"/>
</dbReference>
<evidence type="ECO:0000259" key="5">
    <source>
        <dbReference type="Pfam" id="PF01094"/>
    </source>
</evidence>
<dbReference type="PANTHER" id="PTHR44755:SF11">
    <property type="entry name" value="ATRIAL NATRIURETIC PEPTIDE RECEPTOR 3 ISOFORM X1"/>
    <property type="match status" value="1"/>
</dbReference>
<dbReference type="PANTHER" id="PTHR44755">
    <property type="entry name" value="NATRIURETIC PEPTIDE RECEPTOR 3-RELATED"/>
    <property type="match status" value="1"/>
</dbReference>
<gene>
    <name evidence="6" type="ORF">OFUS_LOCUS14936</name>
</gene>
<sequence length="293" mass="33514">MDYMNKGRNIPNRMIKMSMLVCAFCFCCLTTFTQSEASKIVKIAAIIPEDNARLFSISRVAPALDYAILKVYNESILPKGYKLDVKYADSKCNGKDAPIAAFDFYMQNMVNVYFGPCCDYALAPIARYSPHWNIPTISPGGFAHDFGRKTGKTAEFDLLTRVGVTFQTLSEYLITLITHFDWHKMAVLYTSNGHGTIMDRFCYLAVSALQSYILEVGSKIKSSRFRLFLEKHNWRDFLISEAANYSGESEFLSCYVLDLTTYLSLFAYFLHIVYRATGKKWEQPLFKHDVIEM</sequence>
<dbReference type="GO" id="GO:0007165">
    <property type="term" value="P:signal transduction"/>
    <property type="evidence" value="ECO:0007669"/>
    <property type="project" value="TreeGrafter"/>
</dbReference>
<dbReference type="SUPFAM" id="SSF53822">
    <property type="entry name" value="Periplasmic binding protein-like I"/>
    <property type="match status" value="1"/>
</dbReference>
<dbReference type="GO" id="GO:0016020">
    <property type="term" value="C:membrane"/>
    <property type="evidence" value="ECO:0007669"/>
    <property type="project" value="UniProtKB-SubCell"/>
</dbReference>
<evidence type="ECO:0000256" key="3">
    <source>
        <dbReference type="ARBA" id="ARBA00022989"/>
    </source>
</evidence>
<dbReference type="OrthoDB" id="6274310at2759"/>
<dbReference type="Proteomes" id="UP000749559">
    <property type="component" value="Unassembled WGS sequence"/>
</dbReference>
<protein>
    <recommendedName>
        <fullName evidence="5">Receptor ligand binding region domain-containing protein</fullName>
    </recommendedName>
</protein>
<evidence type="ECO:0000256" key="1">
    <source>
        <dbReference type="ARBA" id="ARBA00004370"/>
    </source>
</evidence>
<feature type="domain" description="Receptor ligand binding region" evidence="5">
    <location>
        <begin position="60"/>
        <end position="218"/>
    </location>
</feature>
<keyword evidence="2" id="KW-0812">Transmembrane</keyword>
<dbReference type="GO" id="GO:0038023">
    <property type="term" value="F:signaling receptor activity"/>
    <property type="evidence" value="ECO:0007669"/>
    <property type="project" value="TreeGrafter"/>
</dbReference>
<dbReference type="Pfam" id="PF01094">
    <property type="entry name" value="ANF_receptor"/>
    <property type="match status" value="1"/>
</dbReference>
<reference evidence="6" key="1">
    <citation type="submission" date="2022-03" db="EMBL/GenBank/DDBJ databases">
        <authorList>
            <person name="Martin C."/>
        </authorList>
    </citation>
    <scope>NUCLEOTIDE SEQUENCE</scope>
</reference>
<dbReference type="InterPro" id="IPR001828">
    <property type="entry name" value="ANF_lig-bd_rcpt"/>
</dbReference>
<name>A0A8J1XS05_OWEFU</name>
<keyword evidence="3" id="KW-1133">Transmembrane helix</keyword>
<evidence type="ECO:0000313" key="7">
    <source>
        <dbReference type="Proteomes" id="UP000749559"/>
    </source>
</evidence>
<proteinExistence type="predicted"/>
<evidence type="ECO:0000313" key="6">
    <source>
        <dbReference type="EMBL" id="CAH1789606.1"/>
    </source>
</evidence>
<comment type="subcellular location">
    <subcellularLocation>
        <location evidence="1">Membrane</location>
    </subcellularLocation>
</comment>
<keyword evidence="7" id="KW-1185">Reference proteome</keyword>
<dbReference type="GO" id="GO:0017046">
    <property type="term" value="F:peptide hormone binding"/>
    <property type="evidence" value="ECO:0007669"/>
    <property type="project" value="TreeGrafter"/>
</dbReference>
<dbReference type="InterPro" id="IPR028082">
    <property type="entry name" value="Peripla_BP_I"/>
</dbReference>